<feature type="domain" description="Multidrug resistance protein MdtA-like barrel-sandwich hybrid" evidence="9">
    <location>
        <begin position="58"/>
        <end position="217"/>
    </location>
</feature>
<dbReference type="SUPFAM" id="SSF111369">
    <property type="entry name" value="HlyD-like secretion proteins"/>
    <property type="match status" value="1"/>
</dbReference>
<comment type="subcellular location">
    <subcellularLocation>
        <location evidence="1">Membrane</location>
        <topology evidence="1">Single-pass membrane protein</topology>
    </subcellularLocation>
</comment>
<evidence type="ECO:0000256" key="5">
    <source>
        <dbReference type="ARBA" id="ARBA00022989"/>
    </source>
</evidence>
<feature type="domain" description="AprE-like beta-barrel" evidence="10">
    <location>
        <begin position="575"/>
        <end position="651"/>
    </location>
</feature>
<dbReference type="PROSITE" id="PS00543">
    <property type="entry name" value="HLYD_FAMILY"/>
    <property type="match status" value="1"/>
</dbReference>
<keyword evidence="4 8" id="KW-0812">Transmembrane</keyword>
<comment type="similarity">
    <text evidence="2">Belongs to the membrane fusion protein (MFP) (TC 8.A.1) family.</text>
</comment>
<dbReference type="InterPro" id="IPR006144">
    <property type="entry name" value="Secretion_HlyD_CS"/>
</dbReference>
<evidence type="ECO:0000256" key="3">
    <source>
        <dbReference type="ARBA" id="ARBA00022448"/>
    </source>
</evidence>
<comment type="caution">
    <text evidence="11">The sequence shown here is derived from an EMBL/GenBank/DDBJ whole genome shotgun (WGS) entry which is preliminary data.</text>
</comment>
<feature type="transmembrane region" description="Helical" evidence="8">
    <location>
        <begin position="21"/>
        <end position="39"/>
    </location>
</feature>
<gene>
    <name evidence="11" type="ORF">J0895_06070</name>
</gene>
<evidence type="ECO:0000256" key="2">
    <source>
        <dbReference type="ARBA" id="ARBA00009477"/>
    </source>
</evidence>
<keyword evidence="3" id="KW-0813">Transport</keyword>
<name>A0ABS3FQP7_9CYAN</name>
<reference evidence="11 12" key="1">
    <citation type="submission" date="2021-03" db="EMBL/GenBank/DDBJ databases">
        <title>Metabolic Capacity of the Antarctic Cyanobacterium Phormidium pseudopriestleyi that Sustains Oxygenic Photosynthesis in the Presence of Hydrogen Sulfide.</title>
        <authorList>
            <person name="Lumian J.E."/>
            <person name="Jungblut A.D."/>
            <person name="Dillon M.L."/>
            <person name="Hawes I."/>
            <person name="Doran P.T."/>
            <person name="Mackey T.J."/>
            <person name="Dick G.J."/>
            <person name="Grettenberger C.L."/>
            <person name="Sumner D.Y."/>
        </authorList>
    </citation>
    <scope>NUCLEOTIDE SEQUENCE [LARGE SCALE GENOMIC DNA]</scope>
    <source>
        <strain evidence="11 12">FRX01</strain>
    </source>
</reference>
<accession>A0ABS3FQP7</accession>
<dbReference type="InterPro" id="IPR058982">
    <property type="entry name" value="Beta-barrel_AprE"/>
</dbReference>
<feature type="coiled-coil region" evidence="7">
    <location>
        <begin position="375"/>
        <end position="423"/>
    </location>
</feature>
<proteinExistence type="inferred from homology"/>
<dbReference type="SUPFAM" id="SSF57997">
    <property type="entry name" value="Tropomyosin"/>
    <property type="match status" value="1"/>
</dbReference>
<keyword evidence="7" id="KW-0175">Coiled coil</keyword>
<dbReference type="PANTHER" id="PTHR30386">
    <property type="entry name" value="MEMBRANE FUSION SUBUNIT OF EMRAB-TOLC MULTIDRUG EFFLUX PUMP"/>
    <property type="match status" value="1"/>
</dbReference>
<dbReference type="Pfam" id="PF25917">
    <property type="entry name" value="BSH_RND"/>
    <property type="match status" value="1"/>
</dbReference>
<dbReference type="Gene3D" id="1.20.120.330">
    <property type="entry name" value="Nucleotidyltransferases domain 2"/>
    <property type="match status" value="1"/>
</dbReference>
<evidence type="ECO:0000259" key="10">
    <source>
        <dbReference type="Pfam" id="PF26002"/>
    </source>
</evidence>
<evidence type="ECO:0000256" key="6">
    <source>
        <dbReference type="ARBA" id="ARBA00023136"/>
    </source>
</evidence>
<dbReference type="InterPro" id="IPR050739">
    <property type="entry name" value="MFP"/>
</dbReference>
<evidence type="ECO:0000256" key="1">
    <source>
        <dbReference type="ARBA" id="ARBA00004167"/>
    </source>
</evidence>
<organism evidence="11 12">
    <name type="scientific">Phormidium pseudopriestleyi FRX01</name>
    <dbReference type="NCBI Taxonomy" id="1759528"/>
    <lineage>
        <taxon>Bacteria</taxon>
        <taxon>Bacillati</taxon>
        <taxon>Cyanobacteriota</taxon>
        <taxon>Cyanophyceae</taxon>
        <taxon>Oscillatoriophycideae</taxon>
        <taxon>Oscillatoriales</taxon>
        <taxon>Oscillatoriaceae</taxon>
        <taxon>Phormidium</taxon>
    </lineage>
</organism>
<feature type="coiled-coil region" evidence="7">
    <location>
        <begin position="317"/>
        <end position="344"/>
    </location>
</feature>
<feature type="coiled-coil region" evidence="7">
    <location>
        <begin position="176"/>
        <end position="287"/>
    </location>
</feature>
<sequence>MKSAVFDQPVILERPPIWSSVFIWLIMGMTASGVGWAAWAQIDQSVLTTGKLEPQGAVVEVKPPTSGVVREIHVQGGQLVKKGQLLVTLDPTSPEADVESFKQQRDALMRENQFFTAALSGNTVGESGSELENLTKLRGNLISETQFLQAQLNGAAVASNGGEFDLNQQQLLIASRNESQSREQAVSLRVDELEKQLNQVNNQIPTAQGQIAISQGQLETARRQLESAQRQLPNVIDQLENARRQFVASQQRLENAKQDLPKARERLENARRQLPRALEQLETARRQIPTARAQLETAKQGLTVNQSIMGRIQPVVAEGALSELQEERQQQEILRSQAEVSNREAELLSRQQQLSAQEAQILTQQNEISSREAEVLRSEDEIARREEEILRFQNEISARQSEILRAENEIAAREGEILRLQNEVLSRSGEVDRLLSEQERLNVGMARSRQEVQNTRAISQRDVLTRIADNQKRISDINGQLSRLKLENDKRISQIDGQLAKANLELQYQELKSPVDGYVFDLKPNSPGFVTLATSPEPLLKIVPNNELEASMYIQNQDIAMVLDAMRKSQAEGLPGVPVEISIEAFPATEYGTVRGVLTSIGSDVLPPDENRRFYAFPATITLDSEKFLLDNGLQVSLQSGMAVQGNIKIGKRSVLQIFLSRMTNKTRSIETVK</sequence>
<evidence type="ECO:0000256" key="8">
    <source>
        <dbReference type="SAM" id="Phobius"/>
    </source>
</evidence>
<evidence type="ECO:0000259" key="9">
    <source>
        <dbReference type="Pfam" id="PF25917"/>
    </source>
</evidence>
<evidence type="ECO:0000256" key="7">
    <source>
        <dbReference type="SAM" id="Coils"/>
    </source>
</evidence>
<keyword evidence="6 8" id="KW-0472">Membrane</keyword>
<dbReference type="PANTHER" id="PTHR30386:SF26">
    <property type="entry name" value="TRANSPORT PROTEIN COMB"/>
    <property type="match status" value="1"/>
</dbReference>
<evidence type="ECO:0000256" key="4">
    <source>
        <dbReference type="ARBA" id="ARBA00022692"/>
    </source>
</evidence>
<dbReference type="Pfam" id="PF26002">
    <property type="entry name" value="Beta-barrel_AprE"/>
    <property type="match status" value="1"/>
</dbReference>
<evidence type="ECO:0000313" key="11">
    <source>
        <dbReference type="EMBL" id="MBO0348672.1"/>
    </source>
</evidence>
<keyword evidence="12" id="KW-1185">Reference proteome</keyword>
<dbReference type="Proteomes" id="UP000664844">
    <property type="component" value="Unassembled WGS sequence"/>
</dbReference>
<dbReference type="PRINTS" id="PR01490">
    <property type="entry name" value="RTXTOXIND"/>
</dbReference>
<keyword evidence="5 8" id="KW-1133">Transmembrane helix</keyword>
<dbReference type="Gene3D" id="2.40.50.100">
    <property type="match status" value="1"/>
</dbReference>
<dbReference type="InterPro" id="IPR058625">
    <property type="entry name" value="MdtA-like_BSH"/>
</dbReference>
<evidence type="ECO:0000313" key="12">
    <source>
        <dbReference type="Proteomes" id="UP000664844"/>
    </source>
</evidence>
<protein>
    <submittedName>
        <fullName evidence="11">HlyD family efflux transporter periplasmic adaptor subunit</fullName>
    </submittedName>
</protein>
<dbReference type="EMBL" id="JAFLQW010000165">
    <property type="protein sequence ID" value="MBO0348672.1"/>
    <property type="molecule type" value="Genomic_DNA"/>
</dbReference>
<dbReference type="RefSeq" id="WP_207087218.1">
    <property type="nucleotide sequence ID" value="NZ_JAFLQW010000165.1"/>
</dbReference>